<evidence type="ECO:0000313" key="2">
    <source>
        <dbReference type="Proteomes" id="UP001139193"/>
    </source>
</evidence>
<dbReference type="Proteomes" id="UP001139193">
    <property type="component" value="Unassembled WGS sequence"/>
</dbReference>
<gene>
    <name evidence="1" type="ORF">MON38_15190</name>
</gene>
<name>A0A9X1VM99_9BACT</name>
<comment type="caution">
    <text evidence="1">The sequence shown here is derived from an EMBL/GenBank/DDBJ whole genome shotgun (WGS) entry which is preliminary data.</text>
</comment>
<dbReference type="EMBL" id="JALBGC010000004">
    <property type="protein sequence ID" value="MCI1188771.1"/>
    <property type="molecule type" value="Genomic_DNA"/>
</dbReference>
<proteinExistence type="predicted"/>
<reference evidence="1" key="1">
    <citation type="submission" date="2022-03" db="EMBL/GenBank/DDBJ databases">
        <title>Bacterial whole genome sequence for Hymenobacter sp. DH14.</title>
        <authorList>
            <person name="Le V."/>
        </authorList>
    </citation>
    <scope>NUCLEOTIDE SEQUENCE</scope>
    <source>
        <strain evidence="1">DH14</strain>
    </source>
</reference>
<dbReference type="RefSeq" id="WP_241937032.1">
    <property type="nucleotide sequence ID" value="NZ_JALBGC010000004.1"/>
</dbReference>
<protein>
    <recommendedName>
        <fullName evidence="3">STAS/SEC14 domain-containing protein</fullName>
    </recommendedName>
</protein>
<dbReference type="AlphaFoldDB" id="A0A9X1VM99"/>
<evidence type="ECO:0000313" key="1">
    <source>
        <dbReference type="EMBL" id="MCI1188771.1"/>
    </source>
</evidence>
<keyword evidence="2" id="KW-1185">Reference proteome</keyword>
<accession>A0A9X1VM99</accession>
<organism evidence="1 2">
    <name type="scientific">Hymenobacter cyanobacteriorum</name>
    <dbReference type="NCBI Taxonomy" id="2926463"/>
    <lineage>
        <taxon>Bacteria</taxon>
        <taxon>Pseudomonadati</taxon>
        <taxon>Bacteroidota</taxon>
        <taxon>Cytophagia</taxon>
        <taxon>Cytophagales</taxon>
        <taxon>Hymenobacteraceae</taxon>
        <taxon>Hymenobacter</taxon>
    </lineage>
</organism>
<sequence length="140" mass="15837">MELHPLVDSPAVFIAHDSVNHCLYADWRGDYNQEMSRSTCRMLLAVQHQRPCPKLLNDYSSMTRSTVQLTQWGEQWLADMQAAGLRCIAWVLPNDPLARQVTEEIVQAIDAPRVVVFQDVASAYSWLRQQVVPGGVLSNN</sequence>
<evidence type="ECO:0008006" key="3">
    <source>
        <dbReference type="Google" id="ProtNLM"/>
    </source>
</evidence>